<dbReference type="AlphaFoldDB" id="A0A1M4VGK9"/>
<organism evidence="2 3">
    <name type="scientific">Pedobacter caeni</name>
    <dbReference type="NCBI Taxonomy" id="288992"/>
    <lineage>
        <taxon>Bacteria</taxon>
        <taxon>Pseudomonadati</taxon>
        <taxon>Bacteroidota</taxon>
        <taxon>Sphingobacteriia</taxon>
        <taxon>Sphingobacteriales</taxon>
        <taxon>Sphingobacteriaceae</taxon>
        <taxon>Pedobacter</taxon>
    </lineage>
</organism>
<proteinExistence type="predicted"/>
<keyword evidence="3" id="KW-1185">Reference proteome</keyword>
<feature type="chain" id="PRO_5013222882" description="DUF4465 domain-containing protein" evidence="1">
    <location>
        <begin position="33"/>
        <end position="319"/>
    </location>
</feature>
<name>A0A1M4VGK9_9SPHI</name>
<protein>
    <recommendedName>
        <fullName evidence="4">DUF4465 domain-containing protein</fullName>
    </recommendedName>
</protein>
<dbReference type="Proteomes" id="UP000184287">
    <property type="component" value="Unassembled WGS sequence"/>
</dbReference>
<reference evidence="3" key="1">
    <citation type="submission" date="2016-11" db="EMBL/GenBank/DDBJ databases">
        <authorList>
            <person name="Varghese N."/>
            <person name="Submissions S."/>
        </authorList>
    </citation>
    <scope>NUCLEOTIDE SEQUENCE [LARGE SCALE GENOMIC DNA]</scope>
    <source>
        <strain evidence="3">DSM 16990</strain>
    </source>
</reference>
<keyword evidence="1" id="KW-0732">Signal</keyword>
<dbReference type="STRING" id="288992.SAMN04488522_101899"/>
<dbReference type="PROSITE" id="PS51257">
    <property type="entry name" value="PROKAR_LIPOPROTEIN"/>
    <property type="match status" value="1"/>
</dbReference>
<dbReference type="EMBL" id="FQUQ01000001">
    <property type="protein sequence ID" value="SHE68010.1"/>
    <property type="molecule type" value="Genomic_DNA"/>
</dbReference>
<dbReference type="Gene3D" id="2.60.120.1350">
    <property type="entry name" value="Protein of unknown function DUF4465"/>
    <property type="match status" value="1"/>
</dbReference>
<gene>
    <name evidence="2" type="ORF">SAMN04488522_101899</name>
</gene>
<accession>A0A1M4VGK9</accession>
<sequence length="319" mass="33988">MYNPNQKLELIMKKSLSIKTLLVATISLGVLASCSKQNDLLPEVTSQTKSTKESKTSLATSYTITFEGIGSSFMAGNTSYGDNAYSSWAGTQIAPYVHSPSNLKFAIKGAGGGSPVDYWNGGFVVSDWNNKSNTPGKTGDWWYSYLNQCSVYSGTDGAKNGGYGGSSNFAVMFGYVDSYNSTYATRPKLDFTSGSGVVEGMYVTLSSYTYGVIQNGNSFGSGTATPLKDVAGGAGYLKLLAYGFNGNTATNNGDPVEIDLARYNNHLPVTGPLTAWTYFDLSDLGNVTRVEFNIEGNDSGTYGLNTPAYVCIDNVKVTL</sequence>
<evidence type="ECO:0000256" key="1">
    <source>
        <dbReference type="SAM" id="SignalP"/>
    </source>
</evidence>
<evidence type="ECO:0000313" key="3">
    <source>
        <dbReference type="Proteomes" id="UP000184287"/>
    </source>
</evidence>
<dbReference type="InterPro" id="IPR027828">
    <property type="entry name" value="DUF4465"/>
</dbReference>
<evidence type="ECO:0000313" key="2">
    <source>
        <dbReference type="EMBL" id="SHE68010.1"/>
    </source>
</evidence>
<dbReference type="Pfam" id="PF14717">
    <property type="entry name" value="DUF4465"/>
    <property type="match status" value="1"/>
</dbReference>
<feature type="signal peptide" evidence="1">
    <location>
        <begin position="1"/>
        <end position="32"/>
    </location>
</feature>
<evidence type="ECO:0008006" key="4">
    <source>
        <dbReference type="Google" id="ProtNLM"/>
    </source>
</evidence>